<proteinExistence type="inferred from homology"/>
<dbReference type="CDD" id="cd11476">
    <property type="entry name" value="SLC5sbd_DUR3"/>
    <property type="match status" value="1"/>
</dbReference>
<organism evidence="8 9">
    <name type="scientific">Rhizopogon vesiculosus</name>
    <dbReference type="NCBI Taxonomy" id="180088"/>
    <lineage>
        <taxon>Eukaryota</taxon>
        <taxon>Fungi</taxon>
        <taxon>Dikarya</taxon>
        <taxon>Basidiomycota</taxon>
        <taxon>Agaricomycotina</taxon>
        <taxon>Agaricomycetes</taxon>
        <taxon>Agaricomycetidae</taxon>
        <taxon>Boletales</taxon>
        <taxon>Suillineae</taxon>
        <taxon>Rhizopogonaceae</taxon>
        <taxon>Rhizopogon</taxon>
    </lineage>
</organism>
<dbReference type="InterPro" id="IPR001734">
    <property type="entry name" value="Na/solute_symporter"/>
</dbReference>
<feature type="transmembrane region" description="Helical" evidence="7">
    <location>
        <begin position="621"/>
        <end position="643"/>
    </location>
</feature>
<evidence type="ECO:0000256" key="5">
    <source>
        <dbReference type="ARBA" id="ARBA00023136"/>
    </source>
</evidence>
<dbReference type="EMBL" id="LVVM01000337">
    <property type="protein sequence ID" value="OJA20959.1"/>
    <property type="molecule type" value="Genomic_DNA"/>
</dbReference>
<feature type="compositionally biased region" description="Basic and acidic residues" evidence="6">
    <location>
        <begin position="536"/>
        <end position="552"/>
    </location>
</feature>
<comment type="subcellular location">
    <subcellularLocation>
        <location evidence="1">Membrane</location>
        <topology evidence="1">Multi-pass membrane protein</topology>
    </subcellularLocation>
</comment>
<gene>
    <name evidence="8" type="ORF">AZE42_03502</name>
</gene>
<dbReference type="PANTHER" id="PTHR46154:SF2">
    <property type="entry name" value="SOLUTE SYMPORTER FAMILY TRANSPORTER (AFU_ORTHOLOGUE AFUA_6G03200)"/>
    <property type="match status" value="1"/>
</dbReference>
<feature type="transmembrane region" description="Helical" evidence="7">
    <location>
        <begin position="857"/>
        <end position="876"/>
    </location>
</feature>
<dbReference type="Pfam" id="PF00474">
    <property type="entry name" value="SSF"/>
    <property type="match status" value="2"/>
</dbReference>
<keyword evidence="5 7" id="KW-0472">Membrane</keyword>
<dbReference type="GO" id="GO:0015204">
    <property type="term" value="F:urea transmembrane transporter activity"/>
    <property type="evidence" value="ECO:0007669"/>
    <property type="project" value="InterPro"/>
</dbReference>
<feature type="transmembrane region" description="Helical" evidence="7">
    <location>
        <begin position="16"/>
        <end position="36"/>
    </location>
</feature>
<dbReference type="PANTHER" id="PTHR46154">
    <property type="match status" value="1"/>
</dbReference>
<dbReference type="GO" id="GO:0005886">
    <property type="term" value="C:plasma membrane"/>
    <property type="evidence" value="ECO:0007669"/>
    <property type="project" value="TreeGrafter"/>
</dbReference>
<feature type="transmembrane region" description="Helical" evidence="7">
    <location>
        <begin position="391"/>
        <end position="413"/>
    </location>
</feature>
<reference evidence="8 9" key="1">
    <citation type="submission" date="2016-03" db="EMBL/GenBank/DDBJ databases">
        <title>Comparative genomics of the ectomycorrhizal sister species Rhizopogon vinicolor and Rhizopogon vesiculosus (Basidiomycota: Boletales) reveals a divergence of the mating type B locus.</title>
        <authorList>
            <person name="Mujic A.B."/>
            <person name="Kuo A."/>
            <person name="Tritt A."/>
            <person name="Lipzen A."/>
            <person name="Chen C."/>
            <person name="Johnson J."/>
            <person name="Sharma A."/>
            <person name="Barry K."/>
            <person name="Grigoriev I.V."/>
            <person name="Spatafora J.W."/>
        </authorList>
    </citation>
    <scope>NUCLEOTIDE SEQUENCE [LARGE SCALE GENOMIC DNA]</scope>
    <source>
        <strain evidence="8 9">AM-OR11-056</strain>
    </source>
</reference>
<keyword evidence="9" id="KW-1185">Reference proteome</keyword>
<dbReference type="Proteomes" id="UP000183567">
    <property type="component" value="Unassembled WGS sequence"/>
</dbReference>
<feature type="transmembrane region" description="Helical" evidence="7">
    <location>
        <begin position="449"/>
        <end position="472"/>
    </location>
</feature>
<comment type="similarity">
    <text evidence="2">Belongs to the sodium:solute symporter (SSF) (TC 2.A.21) family.</text>
</comment>
<keyword evidence="3 7" id="KW-0812">Transmembrane</keyword>
<evidence type="ECO:0000256" key="2">
    <source>
        <dbReference type="ARBA" id="ARBA00006434"/>
    </source>
</evidence>
<feature type="transmembrane region" description="Helical" evidence="7">
    <location>
        <begin position="588"/>
        <end position="609"/>
    </location>
</feature>
<dbReference type="PROSITE" id="PS50283">
    <property type="entry name" value="NA_SOLUT_SYMP_3"/>
    <property type="match status" value="1"/>
</dbReference>
<accession>A0A1J8QJY4</accession>
<feature type="region of interest" description="Disordered" evidence="6">
    <location>
        <begin position="1029"/>
        <end position="1058"/>
    </location>
</feature>
<evidence type="ECO:0000313" key="8">
    <source>
        <dbReference type="EMBL" id="OJA20959.1"/>
    </source>
</evidence>
<dbReference type="InterPro" id="IPR038377">
    <property type="entry name" value="Na/Glc_symporter_sf"/>
</dbReference>
<evidence type="ECO:0000256" key="4">
    <source>
        <dbReference type="ARBA" id="ARBA00022989"/>
    </source>
</evidence>
<feature type="region of interest" description="Disordered" evidence="6">
    <location>
        <begin position="904"/>
        <end position="993"/>
    </location>
</feature>
<dbReference type="InterPro" id="IPR031155">
    <property type="entry name" value="DUR"/>
</dbReference>
<protein>
    <submittedName>
        <fullName evidence="8">Uncharacterized protein</fullName>
    </submittedName>
</protein>
<feature type="compositionally biased region" description="Polar residues" evidence="6">
    <location>
        <begin position="980"/>
        <end position="992"/>
    </location>
</feature>
<feature type="transmembrane region" description="Helical" evidence="7">
    <location>
        <begin position="345"/>
        <end position="370"/>
    </location>
</feature>
<dbReference type="OrthoDB" id="6132759at2759"/>
<feature type="transmembrane region" description="Helical" evidence="7">
    <location>
        <begin position="153"/>
        <end position="174"/>
    </location>
</feature>
<comment type="caution">
    <text evidence="8">The sequence shown here is derived from an EMBL/GenBank/DDBJ whole genome shotgun (WGS) entry which is preliminary data.</text>
</comment>
<sequence>MILSQTNLNSLHEAQGVGYGVVVGVGFFFAAVMLILTTLQRKFFKFSPASSEEFTSASRSVKPGLVCCGIVSAWTWSATLLQSSTAAYTFGKHYFYFIHKVCTNSYGKVWYGVGGTIQVAMFGMVASKVKQNANGAHTFLEIVKVRFGTNAHIIFTMYAFLCILLVCGSLLLGGAATVNALTGMNVVAACFLLPIGIAVYVIFGGLRATFICDWSHTIILFIIIYIFIFRAYGTSPAIGSVSKLYDLLEQASIETPVVGNQGGSYLTMKSNQGLVFGAVTILSGFTGVFCDQGYWQRAIASHPESTTKAYPNFPTYPSPLSPSQSSAGLAAPAAAAVLMGKGGAIAVLLVVFMAVTSAASAELIGVSSLFSYDIYRTYYRPHATGDEIVRVSHYFICFWAIWMGCWATILHAGSIDLGWLFYVQGVVLSPAVIPIGLTVSWSKLTEAGVLSGSIGGFCLGMLAWMIGCWKINGQINVLNLAEPYSALCSSLAGLLFSGILTVGVSLLNPADYDFSGTRAIATLEDTNGSEVSSGHVSDRVSDTESQKERNPTSEKSSLKQPGFDVIEVGLEIDEEQHIRSLKKVFLKALIYSSILTLIVVIIVPLPLYFSHYIFSKKFYTFWTACSIIWAFASGTFCIILPLWESRKEIGKILSLAYRHINLSAPSSSPKFFIHMFSFGKVWCSDNTGSSSSSSTSQQIKLHLPRTSSDVVLSSAASASSSSEASCTEQLTPPPEAHYSTMQLQDDRLAEFFGAKPHRARALQRHTPPPYSQEGEFEKLPTYNACPCPSSDDEPITLARYLFVYGFFFPVFWIVGVAIIFSPLRPTPEWAVGKSEEERQRLLAAMRVSELKWAKRSLYAIVSLLIIIIVSIMVNFAELKQKAEKAKNAGVTKMVNTKDRYSSVPVAKTNWDPNWKRPPPSAPTASASTHRHDPPSPPPLRTRPESTGGSIVSPPPPVSRSSRPDAHLPSLFGSLPPPTRAKSTYSPQRGSTEQVDHIDWANLSQEDKDEFFSWLDEFFSRYLNITLPPERELPSVGMRGSLPSASRPPPVNLNSRPLS</sequence>
<name>A0A1J8QJY4_9AGAM</name>
<feature type="transmembrane region" description="Helical" evidence="7">
    <location>
        <begin position="218"/>
        <end position="238"/>
    </location>
</feature>
<dbReference type="STRING" id="180088.A0A1J8QJY4"/>
<dbReference type="AlphaFoldDB" id="A0A1J8QJY4"/>
<feature type="transmembrane region" description="Helical" evidence="7">
    <location>
        <begin position="186"/>
        <end position="206"/>
    </location>
</feature>
<evidence type="ECO:0000256" key="3">
    <source>
        <dbReference type="ARBA" id="ARBA00022692"/>
    </source>
</evidence>
<evidence type="ECO:0000313" key="9">
    <source>
        <dbReference type="Proteomes" id="UP000183567"/>
    </source>
</evidence>
<evidence type="ECO:0000256" key="7">
    <source>
        <dbReference type="SAM" id="Phobius"/>
    </source>
</evidence>
<feature type="region of interest" description="Disordered" evidence="6">
    <location>
        <begin position="526"/>
        <end position="559"/>
    </location>
</feature>
<evidence type="ECO:0000256" key="6">
    <source>
        <dbReference type="SAM" id="MobiDB-lite"/>
    </source>
</evidence>
<dbReference type="Gene3D" id="1.20.1730.10">
    <property type="entry name" value="Sodium/glucose cotransporter"/>
    <property type="match status" value="1"/>
</dbReference>
<feature type="transmembrane region" description="Helical" evidence="7">
    <location>
        <begin position="419"/>
        <end position="437"/>
    </location>
</feature>
<feature type="transmembrane region" description="Helical" evidence="7">
    <location>
        <begin position="484"/>
        <end position="508"/>
    </location>
</feature>
<feature type="transmembrane region" description="Helical" evidence="7">
    <location>
        <begin position="801"/>
        <end position="820"/>
    </location>
</feature>
<evidence type="ECO:0000256" key="1">
    <source>
        <dbReference type="ARBA" id="ARBA00004141"/>
    </source>
</evidence>
<keyword evidence="4 7" id="KW-1133">Transmembrane helix</keyword>
<feature type="compositionally biased region" description="Polar residues" evidence="6">
    <location>
        <begin position="526"/>
        <end position="535"/>
    </location>
</feature>